<dbReference type="HAMAP" id="MF_01077">
    <property type="entry name" value="RimP"/>
    <property type="match status" value="1"/>
</dbReference>
<keyword evidence="1" id="KW-0963">Cytoplasm</keyword>
<dbReference type="PANTHER" id="PTHR33867">
    <property type="entry name" value="RIBOSOME MATURATION FACTOR RIMP"/>
    <property type="match status" value="1"/>
</dbReference>
<dbReference type="GO" id="GO:0000028">
    <property type="term" value="P:ribosomal small subunit assembly"/>
    <property type="evidence" value="ECO:0007669"/>
    <property type="project" value="TreeGrafter"/>
</dbReference>
<dbReference type="EMBL" id="UIDG01000188">
    <property type="protein sequence ID" value="SUS06318.1"/>
    <property type="molecule type" value="Genomic_DNA"/>
</dbReference>
<protein>
    <submittedName>
        <fullName evidence="5">Ribosome maturation factor RimP</fullName>
    </submittedName>
</protein>
<dbReference type="CDD" id="cd01734">
    <property type="entry name" value="YlxS_C"/>
    <property type="match status" value="1"/>
</dbReference>
<dbReference type="NCBIfam" id="NF000932">
    <property type="entry name" value="PRK00092.2-5"/>
    <property type="match status" value="1"/>
</dbReference>
<dbReference type="GO" id="GO:0005829">
    <property type="term" value="C:cytosol"/>
    <property type="evidence" value="ECO:0007669"/>
    <property type="project" value="TreeGrafter"/>
</dbReference>
<gene>
    <name evidence="5" type="primary">rimP</name>
    <name evidence="5" type="ORF">DF3PB_2680004</name>
</gene>
<dbReference type="Pfam" id="PF17384">
    <property type="entry name" value="DUF150_C"/>
    <property type="match status" value="1"/>
</dbReference>
<evidence type="ECO:0000256" key="2">
    <source>
        <dbReference type="ARBA" id="ARBA00022517"/>
    </source>
</evidence>
<dbReference type="SUPFAM" id="SSF74942">
    <property type="entry name" value="YhbC-like, C-terminal domain"/>
    <property type="match status" value="1"/>
</dbReference>
<keyword evidence="2" id="KW-0690">Ribosome biogenesis</keyword>
<dbReference type="InterPro" id="IPR036847">
    <property type="entry name" value="RimP_C_sf"/>
</dbReference>
<evidence type="ECO:0000259" key="4">
    <source>
        <dbReference type="Pfam" id="PF17384"/>
    </source>
</evidence>
<feature type="domain" description="Ribosome maturation factor RimP C-terminal" evidence="4">
    <location>
        <begin position="86"/>
        <end position="149"/>
    </location>
</feature>
<reference evidence="5" key="1">
    <citation type="submission" date="2018-07" db="EMBL/GenBank/DDBJ databases">
        <authorList>
            <person name="Quirk P.G."/>
            <person name="Krulwich T.A."/>
        </authorList>
    </citation>
    <scope>NUCLEOTIDE SEQUENCE</scope>
</reference>
<feature type="domain" description="Ribosome maturation factor RimP N-terminal" evidence="3">
    <location>
        <begin position="10"/>
        <end position="83"/>
    </location>
</feature>
<accession>A0A380TDW6</accession>
<dbReference type="Pfam" id="PF02576">
    <property type="entry name" value="RimP_N"/>
    <property type="match status" value="1"/>
</dbReference>
<dbReference type="InterPro" id="IPR035956">
    <property type="entry name" value="RimP_N_sf"/>
</dbReference>
<name>A0A380TDW6_9ZZZZ</name>
<dbReference type="Gene3D" id="3.30.300.70">
    <property type="entry name" value="RimP-like superfamily, N-terminal"/>
    <property type="match status" value="1"/>
</dbReference>
<evidence type="ECO:0000256" key="1">
    <source>
        <dbReference type="ARBA" id="ARBA00022490"/>
    </source>
</evidence>
<dbReference type="InterPro" id="IPR028998">
    <property type="entry name" value="RimP_C"/>
</dbReference>
<dbReference type="SUPFAM" id="SSF75420">
    <property type="entry name" value="YhbC-like, N-terminal domain"/>
    <property type="match status" value="1"/>
</dbReference>
<sequence>MDLAGRVADLIRPTVEGMGYSLVRVQVLGQQRVRLQVMAERADGEPMQIDDCADVSRAISAVLDVEDPVSASYTLEVSSPGIDRPLVRLADYERFAGFEARIELRQMLAGRRKYQGRLLGVNGDAVRLAAAGGTVELPFADIARAKLVLTEDLLALRGQ</sequence>
<organism evidence="5">
    <name type="scientific">metagenome</name>
    <dbReference type="NCBI Taxonomy" id="256318"/>
    <lineage>
        <taxon>unclassified sequences</taxon>
        <taxon>metagenomes</taxon>
    </lineage>
</organism>
<evidence type="ECO:0000313" key="5">
    <source>
        <dbReference type="EMBL" id="SUS06318.1"/>
    </source>
</evidence>
<proteinExistence type="inferred from homology"/>
<dbReference type="GO" id="GO:0006412">
    <property type="term" value="P:translation"/>
    <property type="evidence" value="ECO:0007669"/>
    <property type="project" value="TreeGrafter"/>
</dbReference>
<dbReference type="InterPro" id="IPR028989">
    <property type="entry name" value="RimP_N"/>
</dbReference>
<dbReference type="Gene3D" id="2.30.30.180">
    <property type="entry name" value="Ribosome maturation factor RimP, C-terminal domain"/>
    <property type="match status" value="1"/>
</dbReference>
<dbReference type="PANTHER" id="PTHR33867:SF1">
    <property type="entry name" value="RIBOSOME MATURATION FACTOR RIMP"/>
    <property type="match status" value="1"/>
</dbReference>
<dbReference type="InterPro" id="IPR003728">
    <property type="entry name" value="Ribosome_maturation_RimP"/>
</dbReference>
<dbReference type="AlphaFoldDB" id="A0A380TDW6"/>
<dbReference type="FunFam" id="3.30.300.70:FF:000001">
    <property type="entry name" value="Ribosome maturation factor RimP"/>
    <property type="match status" value="1"/>
</dbReference>
<evidence type="ECO:0000259" key="3">
    <source>
        <dbReference type="Pfam" id="PF02576"/>
    </source>
</evidence>